<proteinExistence type="predicted"/>
<reference evidence="2 3" key="1">
    <citation type="journal article" date="2016" name="Sci. Rep.">
        <title>Metabolic traits of an uncultured archaeal lineage -MSBL1- from brine pools of the Red Sea.</title>
        <authorList>
            <person name="Mwirichia R."/>
            <person name="Alam I."/>
            <person name="Rashid M."/>
            <person name="Vinu M."/>
            <person name="Ba-Alawi W."/>
            <person name="Anthony Kamau A."/>
            <person name="Kamanda Ngugi D."/>
            <person name="Goker M."/>
            <person name="Klenk H.P."/>
            <person name="Bajic V."/>
            <person name="Stingl U."/>
        </authorList>
    </citation>
    <scope>NUCLEOTIDE SEQUENCE [LARGE SCALE GENOMIC DNA]</scope>
    <source>
        <strain evidence="2">SCGC-AAA259I14</strain>
    </source>
</reference>
<keyword evidence="3" id="KW-1185">Reference proteome</keyword>
<accession>A0A133URQ1</accession>
<evidence type="ECO:0000313" key="3">
    <source>
        <dbReference type="Proteomes" id="UP000070414"/>
    </source>
</evidence>
<sequence length="223" mass="25463">MELAALCSGGKDSAYALWLASEEGHEIKKLVAMFPQKENSWMFHKPNWEIIKLFSKTSQIPLVEGETLGEKEKELDDLKMILRDLSVKGIVNGAVASTYQKNRIEKICKELDYVSLTPLWEKDPSILLENMIKEGFEIIITSVSAEGLTEEWLGRRIDQNCINDLKKLHREIGIHITGEGGEYETLVLDAPFFKRRIAPQDFEMIWKGDRGSLKIKKAKLVKK</sequence>
<dbReference type="Pfam" id="PF01902">
    <property type="entry name" value="Diphthami_syn_2"/>
    <property type="match status" value="1"/>
</dbReference>
<evidence type="ECO:0000313" key="2">
    <source>
        <dbReference type="EMBL" id="KXA96922.1"/>
    </source>
</evidence>
<dbReference type="SUPFAM" id="SSF52402">
    <property type="entry name" value="Adenine nucleotide alpha hydrolases-like"/>
    <property type="match status" value="1"/>
</dbReference>
<dbReference type="InterPro" id="IPR030662">
    <property type="entry name" value="DPH6/MJ0570"/>
</dbReference>
<dbReference type="NCBIfam" id="TIGR00290">
    <property type="entry name" value="MJ0570_dom"/>
    <property type="match status" value="1"/>
</dbReference>
<dbReference type="NCBIfam" id="TIGR00289">
    <property type="entry name" value="TIGR00289 family protein"/>
    <property type="match status" value="1"/>
</dbReference>
<dbReference type="NCBIfam" id="TIGR03679">
    <property type="entry name" value="arCOG00187"/>
    <property type="match status" value="1"/>
</dbReference>
<dbReference type="InterPro" id="IPR022427">
    <property type="entry name" value="MJ0570_ATP-bd"/>
</dbReference>
<gene>
    <name evidence="2" type="ORF">AKJ38_02325</name>
</gene>
<protein>
    <recommendedName>
        <fullName evidence="1">Diphthamide synthase domain-containing protein</fullName>
    </recommendedName>
</protein>
<dbReference type="AlphaFoldDB" id="A0A133URQ1"/>
<dbReference type="InterPro" id="IPR005237">
    <property type="entry name" value="MJ0570"/>
</dbReference>
<dbReference type="GO" id="GO:0017183">
    <property type="term" value="P:protein histidyl modification to diphthamide"/>
    <property type="evidence" value="ECO:0007669"/>
    <property type="project" value="TreeGrafter"/>
</dbReference>
<dbReference type="GO" id="GO:0017178">
    <property type="term" value="F:diphthine-ammonia ligase activity"/>
    <property type="evidence" value="ECO:0007669"/>
    <property type="project" value="TreeGrafter"/>
</dbReference>
<dbReference type="CDD" id="cd01994">
    <property type="entry name" value="AANH_PF0828-like"/>
    <property type="match status" value="1"/>
</dbReference>
<evidence type="ECO:0000259" key="1">
    <source>
        <dbReference type="Pfam" id="PF01902"/>
    </source>
</evidence>
<name>A0A133URQ1_9EURY</name>
<dbReference type="EMBL" id="LHXS01000035">
    <property type="protein sequence ID" value="KXA96922.1"/>
    <property type="molecule type" value="Genomic_DNA"/>
</dbReference>
<comment type="caution">
    <text evidence="2">The sequence shown here is derived from an EMBL/GenBank/DDBJ whole genome shotgun (WGS) entry which is preliminary data.</text>
</comment>
<dbReference type="PANTHER" id="PTHR12196:SF2">
    <property type="entry name" value="DIPHTHINE--AMMONIA LIGASE"/>
    <property type="match status" value="1"/>
</dbReference>
<dbReference type="Proteomes" id="UP000070414">
    <property type="component" value="Unassembled WGS sequence"/>
</dbReference>
<dbReference type="Gene3D" id="3.90.1490.10">
    <property type="entry name" value="putative n-type atp pyrophosphatase, domain 2"/>
    <property type="match status" value="1"/>
</dbReference>
<dbReference type="PATRIC" id="fig|1698268.3.peg.513"/>
<dbReference type="PIRSF" id="PIRSF039123">
    <property type="entry name" value="Diphthamide_synthase"/>
    <property type="match status" value="1"/>
</dbReference>
<dbReference type="Gene3D" id="3.40.50.620">
    <property type="entry name" value="HUPs"/>
    <property type="match status" value="1"/>
</dbReference>
<dbReference type="InterPro" id="IPR002761">
    <property type="entry name" value="Diphthami_syn_dom"/>
</dbReference>
<dbReference type="PANTHER" id="PTHR12196">
    <property type="entry name" value="DOMAIN OF UNKNOWN FUNCTION 71 DUF71 -CONTAINING PROTEIN"/>
    <property type="match status" value="1"/>
</dbReference>
<organism evidence="2 3">
    <name type="scientific">candidate division MSBL1 archaeon SCGC-AAA259I14</name>
    <dbReference type="NCBI Taxonomy" id="1698268"/>
    <lineage>
        <taxon>Archaea</taxon>
        <taxon>Methanobacteriati</taxon>
        <taxon>Methanobacteriota</taxon>
        <taxon>candidate division MSBL1</taxon>
    </lineage>
</organism>
<feature type="domain" description="Diphthamide synthase" evidence="1">
    <location>
        <begin position="1"/>
        <end position="219"/>
    </location>
</feature>
<dbReference type="InterPro" id="IPR014729">
    <property type="entry name" value="Rossmann-like_a/b/a_fold"/>
</dbReference>